<reference evidence="2" key="1">
    <citation type="journal article" date="2020" name="mSystems">
        <title>Genome- and Community-Level Interaction Insights into Carbon Utilization and Element Cycling Functions of Hydrothermarchaeota in Hydrothermal Sediment.</title>
        <authorList>
            <person name="Zhou Z."/>
            <person name="Liu Y."/>
            <person name="Xu W."/>
            <person name="Pan J."/>
            <person name="Luo Z.H."/>
            <person name="Li M."/>
        </authorList>
    </citation>
    <scope>NUCLEOTIDE SEQUENCE [LARGE SCALE GENOMIC DNA]</scope>
    <source>
        <strain evidence="2">SpSt-339</strain>
    </source>
</reference>
<evidence type="ECO:0008006" key="3">
    <source>
        <dbReference type="Google" id="ProtNLM"/>
    </source>
</evidence>
<proteinExistence type="predicted"/>
<evidence type="ECO:0000313" key="2">
    <source>
        <dbReference type="EMBL" id="HEN15061.1"/>
    </source>
</evidence>
<dbReference type="EMBL" id="DSOK01000182">
    <property type="protein sequence ID" value="HEN15061.1"/>
    <property type="molecule type" value="Genomic_DNA"/>
</dbReference>
<accession>A0A7C2K0D2</accession>
<dbReference type="SUPFAM" id="SSF101898">
    <property type="entry name" value="NHL repeat"/>
    <property type="match status" value="1"/>
</dbReference>
<gene>
    <name evidence="2" type="ORF">ENQ76_06280</name>
</gene>
<keyword evidence="1" id="KW-0732">Signal</keyword>
<evidence type="ECO:0000256" key="1">
    <source>
        <dbReference type="SAM" id="SignalP"/>
    </source>
</evidence>
<organism evidence="2">
    <name type="scientific">Schlesneria paludicola</name>
    <dbReference type="NCBI Taxonomy" id="360056"/>
    <lineage>
        <taxon>Bacteria</taxon>
        <taxon>Pseudomonadati</taxon>
        <taxon>Planctomycetota</taxon>
        <taxon>Planctomycetia</taxon>
        <taxon>Planctomycetales</taxon>
        <taxon>Planctomycetaceae</taxon>
        <taxon>Schlesneria</taxon>
    </lineage>
</organism>
<comment type="caution">
    <text evidence="2">The sequence shown here is derived from an EMBL/GenBank/DDBJ whole genome shotgun (WGS) entry which is preliminary data.</text>
</comment>
<feature type="chain" id="PRO_5027573908" description="ScyD/ScyE family protein" evidence="1">
    <location>
        <begin position="22"/>
        <end position="366"/>
    </location>
</feature>
<protein>
    <recommendedName>
        <fullName evidence="3">ScyD/ScyE family protein</fullName>
    </recommendedName>
</protein>
<feature type="signal peptide" evidence="1">
    <location>
        <begin position="1"/>
        <end position="21"/>
    </location>
</feature>
<name>A0A7C2K0D2_9PLAN</name>
<sequence length="366" mass="38402">MRILLTSTLLAATLTASLASAADIYRLKSGTPDLQSAGPLAFGPDGILLIGDNKGAAIFGIQTGDKTGNPASVDIQIAGLNAKLAQALGADSQAVQINDLAVNPASGNVYLALSVSNQPVIAKIDGQGQISRVPLKDIPFSKAVIPNAPEDKLVGPEGRQRNLRMSTITDLAFVDGQVIVSGMTNNTSAPTNVRSLNFPFDQVGSGSNLEIYHAAHARTEENAQIRTFVPFTIDGKPSLLAGFVCTPLVQFDLSALQGSEKVKGKTVAELGNRNQPLDMVVYKKDGQNWLLMANSARGVMKVSTKDIENNAGLTEPVRGGGTAGQPYETIASLQGVEQLDKLNDAMAVVLIKTGDGAYDLRTVPLP</sequence>
<dbReference type="AlphaFoldDB" id="A0A7C2K0D2"/>